<dbReference type="PANTHER" id="PTHR31286:SF178">
    <property type="entry name" value="DUF4283 DOMAIN-CONTAINING PROTEIN"/>
    <property type="match status" value="1"/>
</dbReference>
<protein>
    <recommendedName>
        <fullName evidence="1">Zinc knuckle CX2CX4HX4C domain-containing protein</fullName>
    </recommendedName>
</protein>
<feature type="domain" description="Zinc knuckle CX2CX4HX4C" evidence="1">
    <location>
        <begin position="154"/>
        <end position="198"/>
    </location>
</feature>
<dbReference type="AlphaFoldDB" id="A0A314KWB0"/>
<keyword evidence="3" id="KW-1185">Reference proteome</keyword>
<dbReference type="EMBL" id="MJEQ01000851">
    <property type="protein sequence ID" value="OIT33600.1"/>
    <property type="molecule type" value="Genomic_DNA"/>
</dbReference>
<dbReference type="InterPro" id="IPR025836">
    <property type="entry name" value="Zn_knuckle_CX2CX4HX4C"/>
</dbReference>
<sequence length="462" mass="53367">MYQEFYSAKMAEEITKRLHKFILTEEEKEVVAIEFPDIQASMKECEVSLLGKVISDEKFIFKDKKSLDKVKLGTPWLYDRYLLNIHTWEPGLESDSPIFNESNIWVQVWNIPLHRMSRDVGRKIGHALGGIIDILIPEYGSKEGQYMRLKVKINITKPLLRGKWIKLGLETIQVELRYENLPYVCYYCGVLGHNDKTCIQREQDFRSGNLRSDQFGTWLRAENNASFSESQKRQDFNNDRAGHTMMRNCNYKLIEVKRATETREDLKHMEDDGDSMDTQDGIEKENVQVHSLEDETIQIYNNSLPLAHSQNKDTGQLHTNTLQKTKLPVYSYSQSLLKRQGDIARDLHDATIIPGKGLVVDVCIHEFEKEDKEQDGIEKTMVQKQDKDDEHNGVKVSDVVSGNEAVNLEEPNILIDILIMEEFGLMGVKRKDKEIVTPITIAKCQKKEVVREASLEWSPLMK</sequence>
<reference evidence="2" key="1">
    <citation type="submission" date="2016-11" db="EMBL/GenBank/DDBJ databases">
        <title>The genome of Nicotiana attenuata.</title>
        <authorList>
            <person name="Xu S."/>
            <person name="Brockmoeller T."/>
            <person name="Gaquerel E."/>
            <person name="Navarro A."/>
            <person name="Kuhl H."/>
            <person name="Gase K."/>
            <person name="Ling Z."/>
            <person name="Zhou W."/>
            <person name="Kreitzer C."/>
            <person name="Stanke M."/>
            <person name="Tang H."/>
            <person name="Lyons E."/>
            <person name="Pandey P."/>
            <person name="Pandey S.P."/>
            <person name="Timmermann B."/>
            <person name="Baldwin I.T."/>
        </authorList>
    </citation>
    <scope>NUCLEOTIDE SEQUENCE [LARGE SCALE GENOMIC DNA]</scope>
    <source>
        <strain evidence="2">UT</strain>
    </source>
</reference>
<proteinExistence type="predicted"/>
<gene>
    <name evidence="2" type="ORF">A4A49_06120</name>
</gene>
<dbReference type="Pfam" id="PF14392">
    <property type="entry name" value="zf-CCHC_4"/>
    <property type="match status" value="1"/>
</dbReference>
<dbReference type="STRING" id="49451.A0A314KWB0"/>
<evidence type="ECO:0000259" key="1">
    <source>
        <dbReference type="Pfam" id="PF14392"/>
    </source>
</evidence>
<comment type="caution">
    <text evidence="2">The sequence shown here is derived from an EMBL/GenBank/DDBJ whole genome shotgun (WGS) entry which is preliminary data.</text>
</comment>
<name>A0A314KWB0_NICAT</name>
<dbReference type="Gramene" id="OIT33600">
    <property type="protein sequence ID" value="OIT33600"/>
    <property type="gene ID" value="A4A49_06120"/>
</dbReference>
<accession>A0A314KWB0</accession>
<evidence type="ECO:0000313" key="2">
    <source>
        <dbReference type="EMBL" id="OIT33600.1"/>
    </source>
</evidence>
<dbReference type="InterPro" id="IPR040256">
    <property type="entry name" value="At4g02000-like"/>
</dbReference>
<evidence type="ECO:0000313" key="3">
    <source>
        <dbReference type="Proteomes" id="UP000187609"/>
    </source>
</evidence>
<dbReference type="Proteomes" id="UP000187609">
    <property type="component" value="Unassembled WGS sequence"/>
</dbReference>
<organism evidence="2 3">
    <name type="scientific">Nicotiana attenuata</name>
    <name type="common">Coyote tobacco</name>
    <dbReference type="NCBI Taxonomy" id="49451"/>
    <lineage>
        <taxon>Eukaryota</taxon>
        <taxon>Viridiplantae</taxon>
        <taxon>Streptophyta</taxon>
        <taxon>Embryophyta</taxon>
        <taxon>Tracheophyta</taxon>
        <taxon>Spermatophyta</taxon>
        <taxon>Magnoliopsida</taxon>
        <taxon>eudicotyledons</taxon>
        <taxon>Gunneridae</taxon>
        <taxon>Pentapetalae</taxon>
        <taxon>asterids</taxon>
        <taxon>lamiids</taxon>
        <taxon>Solanales</taxon>
        <taxon>Solanaceae</taxon>
        <taxon>Nicotianoideae</taxon>
        <taxon>Nicotianeae</taxon>
        <taxon>Nicotiana</taxon>
    </lineage>
</organism>
<dbReference type="PANTHER" id="PTHR31286">
    <property type="entry name" value="GLYCINE-RICH CELL WALL STRUCTURAL PROTEIN 1.8-LIKE"/>
    <property type="match status" value="1"/>
</dbReference>